<dbReference type="InterPro" id="IPR000600">
    <property type="entry name" value="ROK"/>
</dbReference>
<accession>A0A0C3NFI0</accession>
<dbReference type="Pfam" id="PF00480">
    <property type="entry name" value="ROK"/>
    <property type="match status" value="1"/>
</dbReference>
<dbReference type="InterPro" id="IPR043129">
    <property type="entry name" value="ATPase_NBD"/>
</dbReference>
<keyword evidence="2" id="KW-0808">Transferase</keyword>
<gene>
    <name evidence="2" type="ORF">BA92_07530</name>
</gene>
<dbReference type="Gene3D" id="3.30.420.40">
    <property type="match status" value="2"/>
</dbReference>
<dbReference type="RefSeq" id="WP_041505099.1">
    <property type="nucleotide sequence ID" value="NZ_JPIU01000038.1"/>
</dbReference>
<evidence type="ECO:0000313" key="2">
    <source>
        <dbReference type="EMBL" id="KIO44862.1"/>
    </source>
</evidence>
<dbReference type="PANTHER" id="PTHR18964:SF149">
    <property type="entry name" value="BIFUNCTIONAL UDP-N-ACETYLGLUCOSAMINE 2-EPIMERASE_N-ACETYLMANNOSAMINE KINASE"/>
    <property type="match status" value="1"/>
</dbReference>
<comment type="caution">
    <text evidence="2">The sequence shown here is derived from an EMBL/GenBank/DDBJ whole genome shotgun (WGS) entry which is preliminary data.</text>
</comment>
<sequence>MQTKVSLGIDIGGTNTVFGIIDQAGKCYAEGTLATRSYNNIQNFITELHAKIFSELKSLDITPIGVGIGAPNGNYYNGTIEHAANLYWKGIIPIVELIEKQFKLPAVVTNDAKAAAIGEMIYGGAKGMKNFVVVTLGTGLGSGIVINGQLVYGNDGLAGELGHTIVHPRGRACNCGRRGCLETYVSATGIKRTACELLATENIESQLRDIPFHQLTAKKVYEAAEKGDPIALEAFQHTGEELGSALANLVAITSPEAIFLQGGVANAGEWLFKTTQEQMEKNLLHVYKQKVKILRSSLPVNAAIFGASALAWNELG</sequence>
<keyword evidence="2" id="KW-0418">Kinase</keyword>
<dbReference type="OrthoDB" id="9810372at2"/>
<reference evidence="2 3" key="1">
    <citation type="submission" date="2014-07" db="EMBL/GenBank/DDBJ databases">
        <title>Porphyromonadaceae bacterium OUH 308042 = ATCC BAA-2681 = DSM 28342 draft genome.</title>
        <authorList>
            <person name="Sydenham T.V."/>
            <person name="Hasman H."/>
            <person name="Justensen U.S."/>
        </authorList>
    </citation>
    <scope>NUCLEOTIDE SEQUENCE [LARGE SCALE GENOMIC DNA]</scope>
    <source>
        <strain evidence="2 3">OUH 308042</strain>
    </source>
</reference>
<evidence type="ECO:0000313" key="3">
    <source>
        <dbReference type="Proteomes" id="UP000031980"/>
    </source>
</evidence>
<dbReference type="PANTHER" id="PTHR18964">
    <property type="entry name" value="ROK (REPRESSOR, ORF, KINASE) FAMILY"/>
    <property type="match status" value="1"/>
</dbReference>
<proteinExistence type="inferred from homology"/>
<dbReference type="AlphaFoldDB" id="A0A0C3NFI0"/>
<protein>
    <submittedName>
        <fullName evidence="2">Glucokinase</fullName>
    </submittedName>
</protein>
<evidence type="ECO:0000256" key="1">
    <source>
        <dbReference type="ARBA" id="ARBA00006479"/>
    </source>
</evidence>
<dbReference type="Proteomes" id="UP000031980">
    <property type="component" value="Unassembled WGS sequence"/>
</dbReference>
<dbReference type="InterPro" id="IPR049874">
    <property type="entry name" value="ROK_cs"/>
</dbReference>
<keyword evidence="3" id="KW-1185">Reference proteome</keyword>
<dbReference type="EMBL" id="JPIU01000038">
    <property type="protein sequence ID" value="KIO44862.1"/>
    <property type="molecule type" value="Genomic_DNA"/>
</dbReference>
<dbReference type="GO" id="GO:0016301">
    <property type="term" value="F:kinase activity"/>
    <property type="evidence" value="ECO:0007669"/>
    <property type="project" value="UniProtKB-KW"/>
</dbReference>
<organism evidence="2 3">
    <name type="scientific">Sanguibacteroides justesenii</name>
    <dbReference type="NCBI Taxonomy" id="1547597"/>
    <lineage>
        <taxon>Bacteria</taxon>
        <taxon>Pseudomonadati</taxon>
        <taxon>Bacteroidota</taxon>
        <taxon>Bacteroidia</taxon>
        <taxon>Bacteroidales</taxon>
        <taxon>Porphyromonadaceae</taxon>
        <taxon>Sanguibacteroides</taxon>
    </lineage>
</organism>
<dbReference type="SUPFAM" id="SSF53067">
    <property type="entry name" value="Actin-like ATPase domain"/>
    <property type="match status" value="1"/>
</dbReference>
<comment type="similarity">
    <text evidence="1">Belongs to the ROK (NagC/XylR) family.</text>
</comment>
<name>A0A0C3NFI0_9PORP</name>
<dbReference type="PROSITE" id="PS01125">
    <property type="entry name" value="ROK"/>
    <property type="match status" value="1"/>
</dbReference>